<dbReference type="GO" id="GO:0009696">
    <property type="term" value="P:salicylic acid metabolic process"/>
    <property type="evidence" value="ECO:0007669"/>
    <property type="project" value="TreeGrafter"/>
</dbReference>
<dbReference type="FunFam" id="3.40.50.1820:FF:000051">
    <property type="entry name" value="(S)-hydroxynitrile lyase"/>
    <property type="match status" value="1"/>
</dbReference>
<reference evidence="2" key="1">
    <citation type="submission" date="2019-03" db="EMBL/GenBank/DDBJ databases">
        <title>WGS assembly of Setaria viridis.</title>
        <authorList>
            <person name="Huang P."/>
            <person name="Jenkins J."/>
            <person name="Grimwood J."/>
            <person name="Barry K."/>
            <person name="Healey A."/>
            <person name="Mamidi S."/>
            <person name="Sreedasyam A."/>
            <person name="Shu S."/>
            <person name="Feldman M."/>
            <person name="Wu J."/>
            <person name="Yu Y."/>
            <person name="Chen C."/>
            <person name="Johnson J."/>
            <person name="Rokhsar D."/>
            <person name="Baxter I."/>
            <person name="Schmutz J."/>
            <person name="Brutnell T."/>
            <person name="Kellogg E."/>
        </authorList>
    </citation>
    <scope>NUCLEOTIDE SEQUENCE [LARGE SCALE GENOMIC DNA]</scope>
</reference>
<dbReference type="InterPro" id="IPR029058">
    <property type="entry name" value="AB_hydrolase_fold"/>
</dbReference>
<keyword evidence="3" id="KW-1185">Reference proteome</keyword>
<accession>A0A4U6UQN5</accession>
<evidence type="ECO:0000259" key="1">
    <source>
        <dbReference type="Pfam" id="PF12697"/>
    </source>
</evidence>
<dbReference type="InterPro" id="IPR045889">
    <property type="entry name" value="MES/HNL"/>
</dbReference>
<protein>
    <recommendedName>
        <fullName evidence="1">AB hydrolase-1 domain-containing protein</fullName>
    </recommendedName>
</protein>
<dbReference type="Gene3D" id="3.40.50.1820">
    <property type="entry name" value="alpha/beta hydrolase"/>
    <property type="match status" value="1"/>
</dbReference>
<name>A0A4U6UQN5_SETVI</name>
<dbReference type="GO" id="GO:0080031">
    <property type="term" value="F:methyl salicylate esterase activity"/>
    <property type="evidence" value="ECO:0007669"/>
    <property type="project" value="TreeGrafter"/>
</dbReference>
<dbReference type="EMBL" id="CM016556">
    <property type="protein sequence ID" value="TKW18720.1"/>
    <property type="molecule type" value="Genomic_DNA"/>
</dbReference>
<dbReference type="Gramene" id="TKW18720">
    <property type="protein sequence ID" value="TKW18720"/>
    <property type="gene ID" value="SEVIR_5G449700v2"/>
</dbReference>
<dbReference type="SUPFAM" id="SSF53474">
    <property type="entry name" value="alpha/beta-Hydrolases"/>
    <property type="match status" value="1"/>
</dbReference>
<sequence length="267" mass="28489">MDGGGKKHFILVHGLCHGAWCWYKVATLLRAAGHRVTALDLAASGAHPARLDEVRSFEEYSGPLLDAVAAAAPPGSGGERLVLVGHSHGGLSLALALERFPRKVAAAVFVAAALPCVGKHMGVTTEEFMRRTASGGLLMDCQTVAINSSNSNSNNGVAIVMGPRFMEEKYYQQSPAEDLTLAKLLVRPGNQFLEDPVMKDEALLTAGNYGSVRKVFVVAKADGSSTEEMQRWMVDMSPGTEVEEIAGADHAVMNSKPTELCDVLLRI</sequence>
<dbReference type="PANTHER" id="PTHR10992">
    <property type="entry name" value="METHYLESTERASE FAMILY MEMBER"/>
    <property type="match status" value="1"/>
</dbReference>
<feature type="domain" description="AB hydrolase-1" evidence="1">
    <location>
        <begin position="10"/>
        <end position="262"/>
    </location>
</feature>
<dbReference type="OMA" id="ERFPCKI"/>
<dbReference type="AlphaFoldDB" id="A0A4U6UQN5"/>
<dbReference type="GO" id="GO:0080030">
    <property type="term" value="F:methyl indole-3-acetate esterase activity"/>
    <property type="evidence" value="ECO:0007669"/>
    <property type="project" value="TreeGrafter"/>
</dbReference>
<gene>
    <name evidence="2" type="ORF">SEVIR_5G449700v2</name>
</gene>
<dbReference type="GO" id="GO:0080032">
    <property type="term" value="F:methyl jasmonate esterase activity"/>
    <property type="evidence" value="ECO:0007669"/>
    <property type="project" value="TreeGrafter"/>
</dbReference>
<dbReference type="InterPro" id="IPR000073">
    <property type="entry name" value="AB_hydrolase_1"/>
</dbReference>
<dbReference type="Pfam" id="PF12697">
    <property type="entry name" value="Abhydrolase_6"/>
    <property type="match status" value="1"/>
</dbReference>
<organism evidence="2 3">
    <name type="scientific">Setaria viridis</name>
    <name type="common">Green bristlegrass</name>
    <name type="synonym">Setaria italica subsp. viridis</name>
    <dbReference type="NCBI Taxonomy" id="4556"/>
    <lineage>
        <taxon>Eukaryota</taxon>
        <taxon>Viridiplantae</taxon>
        <taxon>Streptophyta</taxon>
        <taxon>Embryophyta</taxon>
        <taxon>Tracheophyta</taxon>
        <taxon>Spermatophyta</taxon>
        <taxon>Magnoliopsida</taxon>
        <taxon>Liliopsida</taxon>
        <taxon>Poales</taxon>
        <taxon>Poaceae</taxon>
        <taxon>PACMAD clade</taxon>
        <taxon>Panicoideae</taxon>
        <taxon>Panicodae</taxon>
        <taxon>Paniceae</taxon>
        <taxon>Cenchrinae</taxon>
        <taxon>Setaria</taxon>
    </lineage>
</organism>
<dbReference type="PANTHER" id="PTHR10992:SF1004">
    <property type="entry name" value="ESTERASE PIR7B"/>
    <property type="match status" value="1"/>
</dbReference>
<evidence type="ECO:0000313" key="3">
    <source>
        <dbReference type="Proteomes" id="UP000298652"/>
    </source>
</evidence>
<evidence type="ECO:0000313" key="2">
    <source>
        <dbReference type="EMBL" id="TKW18720.1"/>
    </source>
</evidence>
<dbReference type="Proteomes" id="UP000298652">
    <property type="component" value="Chromosome 5"/>
</dbReference>
<dbReference type="GO" id="GO:0009694">
    <property type="term" value="P:jasmonic acid metabolic process"/>
    <property type="evidence" value="ECO:0007669"/>
    <property type="project" value="TreeGrafter"/>
</dbReference>
<proteinExistence type="predicted"/>